<accession>A0A0A9A1J9</accession>
<reference evidence="1" key="2">
    <citation type="journal article" date="2015" name="Data Brief">
        <title>Shoot transcriptome of the giant reed, Arundo donax.</title>
        <authorList>
            <person name="Barrero R.A."/>
            <person name="Guerrero F.D."/>
            <person name="Moolhuijzen P."/>
            <person name="Goolsby J.A."/>
            <person name="Tidwell J."/>
            <person name="Bellgard S.E."/>
            <person name="Bellgard M.I."/>
        </authorList>
    </citation>
    <scope>NUCLEOTIDE SEQUENCE</scope>
    <source>
        <tissue evidence="1">Shoot tissue taken approximately 20 cm above the soil surface</tissue>
    </source>
</reference>
<sequence>MLWSFPAPSLALLCCPWASYTAASASWRTSRPGLGPFRGAR</sequence>
<evidence type="ECO:0000313" key="1">
    <source>
        <dbReference type="EMBL" id="JAD42885.1"/>
    </source>
</evidence>
<reference evidence="1" key="1">
    <citation type="submission" date="2014-09" db="EMBL/GenBank/DDBJ databases">
        <authorList>
            <person name="Magalhaes I.L.F."/>
            <person name="Oliveira U."/>
            <person name="Santos F.R."/>
            <person name="Vidigal T.H.D.A."/>
            <person name="Brescovit A.D."/>
            <person name="Santos A.J."/>
        </authorList>
    </citation>
    <scope>NUCLEOTIDE SEQUENCE</scope>
    <source>
        <tissue evidence="1">Shoot tissue taken approximately 20 cm above the soil surface</tissue>
    </source>
</reference>
<protein>
    <submittedName>
        <fullName evidence="1">Uncharacterized protein</fullName>
    </submittedName>
</protein>
<dbReference type="AlphaFoldDB" id="A0A0A9A1J9"/>
<proteinExistence type="predicted"/>
<dbReference type="EMBL" id="GBRH01255010">
    <property type="protein sequence ID" value="JAD42885.1"/>
    <property type="molecule type" value="Transcribed_RNA"/>
</dbReference>
<name>A0A0A9A1J9_ARUDO</name>
<organism evidence="1">
    <name type="scientific">Arundo donax</name>
    <name type="common">Giant reed</name>
    <name type="synonym">Donax arundinaceus</name>
    <dbReference type="NCBI Taxonomy" id="35708"/>
    <lineage>
        <taxon>Eukaryota</taxon>
        <taxon>Viridiplantae</taxon>
        <taxon>Streptophyta</taxon>
        <taxon>Embryophyta</taxon>
        <taxon>Tracheophyta</taxon>
        <taxon>Spermatophyta</taxon>
        <taxon>Magnoliopsida</taxon>
        <taxon>Liliopsida</taxon>
        <taxon>Poales</taxon>
        <taxon>Poaceae</taxon>
        <taxon>PACMAD clade</taxon>
        <taxon>Arundinoideae</taxon>
        <taxon>Arundineae</taxon>
        <taxon>Arundo</taxon>
    </lineage>
</organism>